<feature type="compositionally biased region" description="Polar residues" evidence="1">
    <location>
        <begin position="91"/>
        <end position="120"/>
    </location>
</feature>
<feature type="region of interest" description="Disordered" evidence="1">
    <location>
        <begin position="90"/>
        <end position="120"/>
    </location>
</feature>
<sequence length="710" mass="79543">MPPTALPEEETQAQRPMSSGSPPWLLGSRSPQRNIYFADNPEYIKDDTNRPSYSQSDSKVGETAPAPLPWVWGRYDGGLSPLFPRLAGLPGSSTRQSFRSEPSFSRHQSPQQRHGSFTNLLRSQNSGPLSWSPAYAPINVVPYLPEEELYTPINPFKLGPADSKINRPSYGFDHHIPQSSLSSNGSQNSIPLPVQTPDDRLHGLTWYKWLAKAVAIMLELFFIKIPHQIYLHLLLRLPLLYFSRVTRVFEDAQLSMPDIQEAAFAYATQWRDNSPGVIFTTRLPTDVVVAPHILNFKHSWEVFIDTLINEWTTQNVVATLMLSAILTMLQIDAAAADPVARTTALISLICALMSVLFGSMYIIRFGTMRKMHKAATWAEEARRTSTSLLWNGWIMLAIPGVWMAWSTICFVTCIMAFAWRTGAVGDPQNTALSNNAAFGLRLGMTTVLTVALVYLVLIIRTFQRYGDSMDRRWDQKVVQQWAKEANETPQSWGTHFSEEMNSQANTGQSPWSMAFGSTDRLFQRRFTTAPFNAVKVLDFPPGHAQHYPQFLLLSNKNIPLENWSAFTQELEAACYPDEDNSEFTLSEAVKDILVAWNKDFFNPHSTEVILCLEEPVNGPDIHALYLVHKYQGIYGPMPSPQAYGLKSVTIIPLGDGSDAGQQSSPPTPVPKPSPVLPSRSRRPHRTSKDPNAVDAGTPRSNLQGRAYDYI</sequence>
<gene>
    <name evidence="3" type="ORF">R3P38DRAFT_2910819</name>
</gene>
<feature type="region of interest" description="Disordered" evidence="1">
    <location>
        <begin position="654"/>
        <end position="710"/>
    </location>
</feature>
<reference evidence="3 4" key="1">
    <citation type="journal article" date="2024" name="J Genomics">
        <title>Draft genome sequencing and assembly of Favolaschia claudopus CIRM-BRFM 2984 isolated from oak limbs.</title>
        <authorList>
            <person name="Navarro D."/>
            <person name="Drula E."/>
            <person name="Chaduli D."/>
            <person name="Cazenave R."/>
            <person name="Ahrendt S."/>
            <person name="Wang J."/>
            <person name="Lipzen A."/>
            <person name="Daum C."/>
            <person name="Barry K."/>
            <person name="Grigoriev I.V."/>
            <person name="Favel A."/>
            <person name="Rosso M.N."/>
            <person name="Martin F."/>
        </authorList>
    </citation>
    <scope>NUCLEOTIDE SEQUENCE [LARGE SCALE GENOMIC DNA]</scope>
    <source>
        <strain evidence="3 4">CIRM-BRFM 2984</strain>
    </source>
</reference>
<keyword evidence="2" id="KW-1133">Transmembrane helix</keyword>
<proteinExistence type="predicted"/>
<feature type="transmembrane region" description="Helical" evidence="2">
    <location>
        <begin position="392"/>
        <end position="418"/>
    </location>
</feature>
<accession>A0AAW0CCB4</accession>
<feature type="transmembrane region" description="Helical" evidence="2">
    <location>
        <begin position="344"/>
        <end position="363"/>
    </location>
</feature>
<name>A0AAW0CCB4_9AGAR</name>
<feature type="compositionally biased region" description="Pro residues" evidence="1">
    <location>
        <begin position="665"/>
        <end position="675"/>
    </location>
</feature>
<feature type="region of interest" description="Disordered" evidence="1">
    <location>
        <begin position="1"/>
        <end position="61"/>
    </location>
</feature>
<comment type="caution">
    <text evidence="3">The sequence shown here is derived from an EMBL/GenBank/DDBJ whole genome shotgun (WGS) entry which is preliminary data.</text>
</comment>
<keyword evidence="2" id="KW-0472">Membrane</keyword>
<dbReference type="AlphaFoldDB" id="A0AAW0CCB4"/>
<dbReference type="Proteomes" id="UP001362999">
    <property type="component" value="Unassembled WGS sequence"/>
</dbReference>
<organism evidence="3 4">
    <name type="scientific">Favolaschia claudopus</name>
    <dbReference type="NCBI Taxonomy" id="2862362"/>
    <lineage>
        <taxon>Eukaryota</taxon>
        <taxon>Fungi</taxon>
        <taxon>Dikarya</taxon>
        <taxon>Basidiomycota</taxon>
        <taxon>Agaricomycotina</taxon>
        <taxon>Agaricomycetes</taxon>
        <taxon>Agaricomycetidae</taxon>
        <taxon>Agaricales</taxon>
        <taxon>Marasmiineae</taxon>
        <taxon>Mycenaceae</taxon>
        <taxon>Favolaschia</taxon>
    </lineage>
</organism>
<dbReference type="EMBL" id="JAWWNJ010000019">
    <property type="protein sequence ID" value="KAK7036155.1"/>
    <property type="molecule type" value="Genomic_DNA"/>
</dbReference>
<keyword evidence="2" id="KW-0812">Transmembrane</keyword>
<protein>
    <submittedName>
        <fullName evidence="3">Uncharacterized protein</fullName>
    </submittedName>
</protein>
<feature type="transmembrane region" description="Helical" evidence="2">
    <location>
        <begin position="438"/>
        <end position="462"/>
    </location>
</feature>
<evidence type="ECO:0000313" key="3">
    <source>
        <dbReference type="EMBL" id="KAK7036155.1"/>
    </source>
</evidence>
<evidence type="ECO:0000313" key="4">
    <source>
        <dbReference type="Proteomes" id="UP001362999"/>
    </source>
</evidence>
<keyword evidence="4" id="KW-1185">Reference proteome</keyword>
<evidence type="ECO:0000256" key="1">
    <source>
        <dbReference type="SAM" id="MobiDB-lite"/>
    </source>
</evidence>
<evidence type="ECO:0000256" key="2">
    <source>
        <dbReference type="SAM" id="Phobius"/>
    </source>
</evidence>